<keyword evidence="1" id="KW-0812">Transmembrane</keyword>
<evidence type="ECO:0000313" key="2">
    <source>
        <dbReference type="EMBL" id="ACV40078.1"/>
    </source>
</evidence>
<dbReference type="Proteomes" id="UP000001910">
    <property type="component" value="Chromosome"/>
</dbReference>
<dbReference type="KEGG" id="lba:Lebu_2226"/>
<gene>
    <name evidence="2" type="ordered locus">Lebu_2226</name>
</gene>
<evidence type="ECO:0000256" key="1">
    <source>
        <dbReference type="SAM" id="Phobius"/>
    </source>
</evidence>
<dbReference type="HOGENOM" id="CLU_1650066_0_0_0"/>
<dbReference type="STRING" id="523794.Lebu_2226"/>
<keyword evidence="3" id="KW-1185">Reference proteome</keyword>
<proteinExistence type="predicted"/>
<dbReference type="AlphaFoldDB" id="C7NDW4"/>
<dbReference type="OrthoDB" id="82297at2"/>
<dbReference type="RefSeq" id="WP_015770412.1">
    <property type="nucleotide sequence ID" value="NC_013192.1"/>
</dbReference>
<name>C7NDW4_LEPBD</name>
<feature type="transmembrane region" description="Helical" evidence="1">
    <location>
        <begin position="35"/>
        <end position="54"/>
    </location>
</feature>
<keyword evidence="1" id="KW-0472">Membrane</keyword>
<feature type="transmembrane region" description="Helical" evidence="1">
    <location>
        <begin position="115"/>
        <end position="132"/>
    </location>
</feature>
<evidence type="ECO:0000313" key="3">
    <source>
        <dbReference type="Proteomes" id="UP000001910"/>
    </source>
</evidence>
<sequence length="162" mass="18692">MINTFKERMNRIANLIGSISFGILAYRYSRLIPEIHIFIFAYFLIVLGVCFLIYKSVKPGFENGVADAAIFTIIHLIRIGPELKLFLFGAYIFISISSIFHKVKQDEKGKDPLRGILYFFIVIVVVVLFLERPTIWWELTSFDVINDTMWLFFGLVSLAISI</sequence>
<accession>C7NDW4</accession>
<reference evidence="2 3" key="1">
    <citation type="journal article" date="2009" name="Stand. Genomic Sci.">
        <title>Complete genome sequence of Leptotrichia buccalis type strain (C-1013-b).</title>
        <authorList>
            <person name="Ivanova N."/>
            <person name="Gronow S."/>
            <person name="Lapidus A."/>
            <person name="Copeland A."/>
            <person name="Glavina Del Rio T."/>
            <person name="Nolan M."/>
            <person name="Lucas S."/>
            <person name="Chen F."/>
            <person name="Tice H."/>
            <person name="Cheng J.F."/>
            <person name="Saunders E."/>
            <person name="Bruce D."/>
            <person name="Goodwin L."/>
            <person name="Brettin T."/>
            <person name="Detter J.C."/>
            <person name="Han C."/>
            <person name="Pitluck S."/>
            <person name="Mikhailova N."/>
            <person name="Pati A."/>
            <person name="Mavrommatis K."/>
            <person name="Chen A."/>
            <person name="Palaniappan K."/>
            <person name="Land M."/>
            <person name="Hauser L."/>
            <person name="Chang Y.J."/>
            <person name="Jeffries C.D."/>
            <person name="Chain P."/>
            <person name="Rohde C."/>
            <person name="Goker M."/>
            <person name="Bristow J."/>
            <person name="Eisen J.A."/>
            <person name="Markowitz V."/>
            <person name="Hugenholtz P."/>
            <person name="Kyrpides N.C."/>
            <person name="Klenk H.P."/>
        </authorList>
    </citation>
    <scope>NUCLEOTIDE SEQUENCE [LARGE SCALE GENOMIC DNA]</scope>
    <source>
        <strain evidence="3">ATCC 14201 / DSM 1135 / JCM 12969 / NCTC 10249 / C-1013-b</strain>
    </source>
</reference>
<organism evidence="2 3">
    <name type="scientific">Leptotrichia buccalis (strain ATCC 14201 / DSM 1135 / JCM 12969 / NCTC 10249 / C-1013-b)</name>
    <dbReference type="NCBI Taxonomy" id="523794"/>
    <lineage>
        <taxon>Bacteria</taxon>
        <taxon>Fusobacteriati</taxon>
        <taxon>Fusobacteriota</taxon>
        <taxon>Fusobacteriia</taxon>
        <taxon>Fusobacteriales</taxon>
        <taxon>Leptotrichiaceae</taxon>
        <taxon>Leptotrichia</taxon>
    </lineage>
</organism>
<protein>
    <submittedName>
        <fullName evidence="2">Uncharacterized protein</fullName>
    </submittedName>
</protein>
<keyword evidence="1" id="KW-1133">Transmembrane helix</keyword>
<dbReference type="EMBL" id="CP001685">
    <property type="protein sequence ID" value="ACV40078.1"/>
    <property type="molecule type" value="Genomic_DNA"/>
</dbReference>